<name>A0A0C3AG84_PILCF</name>
<keyword evidence="2" id="KW-1185">Reference proteome</keyword>
<accession>A0A0C3AG84</accession>
<organism evidence="1 2">
    <name type="scientific">Piloderma croceum (strain F 1598)</name>
    <dbReference type="NCBI Taxonomy" id="765440"/>
    <lineage>
        <taxon>Eukaryota</taxon>
        <taxon>Fungi</taxon>
        <taxon>Dikarya</taxon>
        <taxon>Basidiomycota</taxon>
        <taxon>Agaricomycotina</taxon>
        <taxon>Agaricomycetes</taxon>
        <taxon>Agaricomycetidae</taxon>
        <taxon>Atheliales</taxon>
        <taxon>Atheliaceae</taxon>
        <taxon>Piloderma</taxon>
    </lineage>
</organism>
<sequence>MSASLERIRSFRCRGLPEIKIYTAEIAPVSSRRNSQASLTQFGPFSFSWPRCRACRREAYT</sequence>
<proteinExistence type="predicted"/>
<gene>
    <name evidence="1" type="ORF">PILCRDRAFT_736627</name>
</gene>
<reference evidence="2" key="2">
    <citation type="submission" date="2015-01" db="EMBL/GenBank/DDBJ databases">
        <title>Evolutionary Origins and Diversification of the Mycorrhizal Mutualists.</title>
        <authorList>
            <consortium name="DOE Joint Genome Institute"/>
            <consortium name="Mycorrhizal Genomics Consortium"/>
            <person name="Kohler A."/>
            <person name="Kuo A."/>
            <person name="Nagy L.G."/>
            <person name="Floudas D."/>
            <person name="Copeland A."/>
            <person name="Barry K.W."/>
            <person name="Cichocki N."/>
            <person name="Veneault-Fourrey C."/>
            <person name="LaButti K."/>
            <person name="Lindquist E.A."/>
            <person name="Lipzen A."/>
            <person name="Lundell T."/>
            <person name="Morin E."/>
            <person name="Murat C."/>
            <person name="Riley R."/>
            <person name="Ohm R."/>
            <person name="Sun H."/>
            <person name="Tunlid A."/>
            <person name="Henrissat B."/>
            <person name="Grigoriev I.V."/>
            <person name="Hibbett D.S."/>
            <person name="Martin F."/>
        </authorList>
    </citation>
    <scope>NUCLEOTIDE SEQUENCE [LARGE SCALE GENOMIC DNA]</scope>
    <source>
        <strain evidence="2">F 1598</strain>
    </source>
</reference>
<dbReference type="Proteomes" id="UP000054166">
    <property type="component" value="Unassembled WGS sequence"/>
</dbReference>
<evidence type="ECO:0000313" key="2">
    <source>
        <dbReference type="Proteomes" id="UP000054166"/>
    </source>
</evidence>
<dbReference type="EMBL" id="KN833105">
    <property type="protein sequence ID" value="KIM72828.1"/>
    <property type="molecule type" value="Genomic_DNA"/>
</dbReference>
<dbReference type="HOGENOM" id="CLU_2923497_0_0_1"/>
<dbReference type="InParanoid" id="A0A0C3AG84"/>
<evidence type="ECO:0000313" key="1">
    <source>
        <dbReference type="EMBL" id="KIM72828.1"/>
    </source>
</evidence>
<reference evidence="1 2" key="1">
    <citation type="submission" date="2014-04" db="EMBL/GenBank/DDBJ databases">
        <authorList>
            <consortium name="DOE Joint Genome Institute"/>
            <person name="Kuo A."/>
            <person name="Tarkka M."/>
            <person name="Buscot F."/>
            <person name="Kohler A."/>
            <person name="Nagy L.G."/>
            <person name="Floudas D."/>
            <person name="Copeland A."/>
            <person name="Barry K.W."/>
            <person name="Cichocki N."/>
            <person name="Veneault-Fourrey C."/>
            <person name="LaButti K."/>
            <person name="Lindquist E.A."/>
            <person name="Lipzen A."/>
            <person name="Lundell T."/>
            <person name="Morin E."/>
            <person name="Murat C."/>
            <person name="Sun H."/>
            <person name="Tunlid A."/>
            <person name="Henrissat B."/>
            <person name="Grigoriev I.V."/>
            <person name="Hibbett D.S."/>
            <person name="Martin F."/>
            <person name="Nordberg H.P."/>
            <person name="Cantor M.N."/>
            <person name="Hua S.X."/>
        </authorList>
    </citation>
    <scope>NUCLEOTIDE SEQUENCE [LARGE SCALE GENOMIC DNA]</scope>
    <source>
        <strain evidence="1 2">F 1598</strain>
    </source>
</reference>
<protein>
    <submittedName>
        <fullName evidence="1">Uncharacterized protein</fullName>
    </submittedName>
</protein>
<dbReference type="OrthoDB" id="2900339at2759"/>
<dbReference type="AlphaFoldDB" id="A0A0C3AG84"/>